<dbReference type="Pfam" id="PF00083">
    <property type="entry name" value="Sugar_tr"/>
    <property type="match status" value="1"/>
</dbReference>
<evidence type="ECO:0000256" key="1">
    <source>
        <dbReference type="ARBA" id="ARBA00004141"/>
    </source>
</evidence>
<keyword evidence="3 6" id="KW-1133">Transmembrane helix</keyword>
<dbReference type="Proteomes" id="UP000827092">
    <property type="component" value="Unassembled WGS sequence"/>
</dbReference>
<dbReference type="InterPro" id="IPR036259">
    <property type="entry name" value="MFS_trans_sf"/>
</dbReference>
<sequence>MWKSKPDEEYKTVQMSSGSSSTGSVSSDPDDVIEVTDIIGGYGPWQRDIFVLLFLASIPSAWHNLQMTFMAPSGVDFRCTMPPHLNVSVETWRNFSVPPADLKVDGRCFVVPFWSLQPNQTVGVEDLLKCSSWEYDRSFYPSTIIDEWDLVCDREWLISFSKSIYNVGYLVAVLGFGQLSDSVGRRPTLLFSYVLNVFAAFLCAFAPNFSMFAILRFFTAVGGAGFYTVSFVILIEMVSPAYRSMVGVAINFGWCLAFISLPGVAWIVRDWFWMQLALTLPKLLFISVFWVVPESPRWLLIRGERDVFREVVRRAAAKNEVGDEERVSGEVEKLIMRSEGMRVTSSTSTATVFDLFKTPNLRKSTAILFYNWLVNSFIYFGLSYNTGELSLNPYLSFFLSGAVEFPAYIITIKVIGMVGRRRPLAIAMVLAGLASALAIPVPEENGALKAVFPLLGKFCITATFATVYVYSAEIFPTVVRNVGLGTGSTVARLGSIVAPFVRELGSSTFASFPDLLYSLLSVSSGLLIFLLPETNNEPFADTLKQAENIGKKSSEKEETLKDIVSSKL</sequence>
<feature type="transmembrane region" description="Helical" evidence="6">
    <location>
        <begin position="447"/>
        <end position="470"/>
    </location>
</feature>
<dbReference type="InterPro" id="IPR005828">
    <property type="entry name" value="MFS_sugar_transport-like"/>
</dbReference>
<feature type="transmembrane region" description="Helical" evidence="6">
    <location>
        <begin position="273"/>
        <end position="292"/>
    </location>
</feature>
<dbReference type="AlphaFoldDB" id="A0AAV6UQV9"/>
<evidence type="ECO:0000256" key="4">
    <source>
        <dbReference type="ARBA" id="ARBA00023136"/>
    </source>
</evidence>
<feature type="transmembrane region" description="Helical" evidence="6">
    <location>
        <begin position="424"/>
        <end position="441"/>
    </location>
</feature>
<evidence type="ECO:0000313" key="8">
    <source>
        <dbReference type="EMBL" id="KAG8185671.1"/>
    </source>
</evidence>
<accession>A0AAV6UQV9</accession>
<proteinExistence type="predicted"/>
<evidence type="ECO:0000313" key="9">
    <source>
        <dbReference type="Proteomes" id="UP000827092"/>
    </source>
</evidence>
<evidence type="ECO:0000256" key="2">
    <source>
        <dbReference type="ARBA" id="ARBA00022692"/>
    </source>
</evidence>
<feature type="transmembrane region" description="Helical" evidence="6">
    <location>
        <begin position="365"/>
        <end position="382"/>
    </location>
</feature>
<comment type="subcellular location">
    <subcellularLocation>
        <location evidence="1">Membrane</location>
        <topology evidence="1">Multi-pass membrane protein</topology>
    </subcellularLocation>
</comment>
<evidence type="ECO:0000256" key="5">
    <source>
        <dbReference type="SAM" id="MobiDB-lite"/>
    </source>
</evidence>
<gene>
    <name evidence="8" type="ORF">JTE90_008941</name>
</gene>
<organism evidence="8 9">
    <name type="scientific">Oedothorax gibbosus</name>
    <dbReference type="NCBI Taxonomy" id="931172"/>
    <lineage>
        <taxon>Eukaryota</taxon>
        <taxon>Metazoa</taxon>
        <taxon>Ecdysozoa</taxon>
        <taxon>Arthropoda</taxon>
        <taxon>Chelicerata</taxon>
        <taxon>Arachnida</taxon>
        <taxon>Araneae</taxon>
        <taxon>Araneomorphae</taxon>
        <taxon>Entelegynae</taxon>
        <taxon>Araneoidea</taxon>
        <taxon>Linyphiidae</taxon>
        <taxon>Erigoninae</taxon>
        <taxon>Oedothorax</taxon>
    </lineage>
</organism>
<evidence type="ECO:0000256" key="3">
    <source>
        <dbReference type="ARBA" id="ARBA00022989"/>
    </source>
</evidence>
<keyword evidence="9" id="KW-1185">Reference proteome</keyword>
<feature type="transmembrane region" description="Helical" evidence="6">
    <location>
        <begin position="394"/>
        <end position="412"/>
    </location>
</feature>
<feature type="region of interest" description="Disordered" evidence="5">
    <location>
        <begin position="1"/>
        <end position="28"/>
    </location>
</feature>
<evidence type="ECO:0000256" key="6">
    <source>
        <dbReference type="SAM" id="Phobius"/>
    </source>
</evidence>
<dbReference type="CDD" id="cd17317">
    <property type="entry name" value="MFS_SLC22"/>
    <property type="match status" value="1"/>
</dbReference>
<keyword evidence="4 6" id="KW-0472">Membrane</keyword>
<evidence type="ECO:0000259" key="7">
    <source>
        <dbReference type="PROSITE" id="PS50850"/>
    </source>
</evidence>
<feature type="compositionally biased region" description="Basic and acidic residues" evidence="5">
    <location>
        <begin position="1"/>
        <end position="11"/>
    </location>
</feature>
<dbReference type="GO" id="GO:0016020">
    <property type="term" value="C:membrane"/>
    <property type="evidence" value="ECO:0007669"/>
    <property type="project" value="UniProtKB-SubCell"/>
</dbReference>
<feature type="transmembrane region" description="Helical" evidence="6">
    <location>
        <begin position="213"/>
        <end position="234"/>
    </location>
</feature>
<feature type="transmembrane region" description="Helical" evidence="6">
    <location>
        <begin position="246"/>
        <end position="267"/>
    </location>
</feature>
<dbReference type="Gene3D" id="1.20.1250.20">
    <property type="entry name" value="MFS general substrate transporter like domains"/>
    <property type="match status" value="1"/>
</dbReference>
<dbReference type="SUPFAM" id="SSF103473">
    <property type="entry name" value="MFS general substrate transporter"/>
    <property type="match status" value="1"/>
</dbReference>
<name>A0AAV6UQV9_9ARAC</name>
<feature type="domain" description="Major facilitator superfamily (MFS) profile" evidence="7">
    <location>
        <begin position="107"/>
        <end position="535"/>
    </location>
</feature>
<dbReference type="GO" id="GO:0022857">
    <property type="term" value="F:transmembrane transporter activity"/>
    <property type="evidence" value="ECO:0007669"/>
    <property type="project" value="InterPro"/>
</dbReference>
<protein>
    <recommendedName>
        <fullName evidence="7">Major facilitator superfamily (MFS) profile domain-containing protein</fullName>
    </recommendedName>
</protein>
<dbReference type="PROSITE" id="PS50850">
    <property type="entry name" value="MFS"/>
    <property type="match status" value="1"/>
</dbReference>
<dbReference type="EMBL" id="JAFNEN010000327">
    <property type="protein sequence ID" value="KAG8185671.1"/>
    <property type="molecule type" value="Genomic_DNA"/>
</dbReference>
<feature type="transmembrane region" description="Helical" evidence="6">
    <location>
        <begin position="188"/>
        <end position="207"/>
    </location>
</feature>
<feature type="compositionally biased region" description="Low complexity" evidence="5">
    <location>
        <begin position="16"/>
        <end position="27"/>
    </location>
</feature>
<comment type="caution">
    <text evidence="8">The sequence shown here is derived from an EMBL/GenBank/DDBJ whole genome shotgun (WGS) entry which is preliminary data.</text>
</comment>
<reference evidence="8 9" key="1">
    <citation type="journal article" date="2022" name="Nat. Ecol. Evol.">
        <title>A masculinizing supergene underlies an exaggerated male reproductive morph in a spider.</title>
        <authorList>
            <person name="Hendrickx F."/>
            <person name="De Corte Z."/>
            <person name="Sonet G."/>
            <person name="Van Belleghem S.M."/>
            <person name="Kostlbacher S."/>
            <person name="Vangestel C."/>
        </authorList>
    </citation>
    <scope>NUCLEOTIDE SEQUENCE [LARGE SCALE GENOMIC DNA]</scope>
    <source>
        <strain evidence="8">W744_W776</strain>
    </source>
</reference>
<dbReference type="PANTHER" id="PTHR24064">
    <property type="entry name" value="SOLUTE CARRIER FAMILY 22 MEMBER"/>
    <property type="match status" value="1"/>
</dbReference>
<keyword evidence="2 6" id="KW-0812">Transmembrane</keyword>
<dbReference type="InterPro" id="IPR020846">
    <property type="entry name" value="MFS_dom"/>
</dbReference>